<proteinExistence type="predicted"/>
<keyword evidence="2" id="KW-1185">Reference proteome</keyword>
<dbReference type="EMBL" id="JAQOWY010000001">
    <property type="protein sequence ID" value="KAK1857286.1"/>
    <property type="molecule type" value="Genomic_DNA"/>
</dbReference>
<comment type="caution">
    <text evidence="1">The sequence shown here is derived from an EMBL/GenBank/DDBJ whole genome shotgun (WGS) entry which is preliminary data.</text>
</comment>
<dbReference type="Proteomes" id="UP001243330">
    <property type="component" value="Unassembled WGS sequence"/>
</dbReference>
<gene>
    <name evidence="1" type="ORF">CCHR01_00067</name>
</gene>
<evidence type="ECO:0000313" key="2">
    <source>
        <dbReference type="Proteomes" id="UP001243330"/>
    </source>
</evidence>
<protein>
    <submittedName>
        <fullName evidence="1">Uncharacterized protein</fullName>
    </submittedName>
</protein>
<name>A0AAD9AZB7_9PEZI</name>
<sequence length="88" mass="9939">MNPVNPVQKHNHNRGIHTELLWNMSGAKPFGAMPHLTHCGCCRHYCVLSTRKSIPDSSRHHIMDEARRETPKEGFQETAISTFETGTA</sequence>
<accession>A0AAD9AZB7</accession>
<dbReference type="AlphaFoldDB" id="A0AAD9AZB7"/>
<reference evidence="1" key="1">
    <citation type="submission" date="2023-01" db="EMBL/GenBank/DDBJ databases">
        <title>Colletotrichum chrysophilum M932 genome sequence.</title>
        <authorList>
            <person name="Baroncelli R."/>
        </authorList>
    </citation>
    <scope>NUCLEOTIDE SEQUENCE</scope>
    <source>
        <strain evidence="1">M932</strain>
    </source>
</reference>
<evidence type="ECO:0000313" key="1">
    <source>
        <dbReference type="EMBL" id="KAK1857286.1"/>
    </source>
</evidence>
<organism evidence="1 2">
    <name type="scientific">Colletotrichum chrysophilum</name>
    <dbReference type="NCBI Taxonomy" id="1836956"/>
    <lineage>
        <taxon>Eukaryota</taxon>
        <taxon>Fungi</taxon>
        <taxon>Dikarya</taxon>
        <taxon>Ascomycota</taxon>
        <taxon>Pezizomycotina</taxon>
        <taxon>Sordariomycetes</taxon>
        <taxon>Hypocreomycetidae</taxon>
        <taxon>Glomerellales</taxon>
        <taxon>Glomerellaceae</taxon>
        <taxon>Colletotrichum</taxon>
        <taxon>Colletotrichum gloeosporioides species complex</taxon>
    </lineage>
</organism>